<protein>
    <submittedName>
        <fullName evidence="1">Uncharacterized protein</fullName>
    </submittedName>
</protein>
<comment type="caution">
    <text evidence="1">The sequence shown here is derived from an EMBL/GenBank/DDBJ whole genome shotgun (WGS) entry which is preliminary data.</text>
</comment>
<dbReference type="Gramene" id="rna24113">
    <property type="protein sequence ID" value="RHN61629.1"/>
    <property type="gene ID" value="gene24113"/>
</dbReference>
<dbReference type="EMBL" id="PSQE01000004">
    <property type="protein sequence ID" value="RHN61629.1"/>
    <property type="molecule type" value="Genomic_DNA"/>
</dbReference>
<evidence type="ECO:0000313" key="2">
    <source>
        <dbReference type="Proteomes" id="UP000265566"/>
    </source>
</evidence>
<evidence type="ECO:0000313" key="1">
    <source>
        <dbReference type="EMBL" id="RHN61629.1"/>
    </source>
</evidence>
<dbReference type="AlphaFoldDB" id="A0A396I7N1"/>
<organism evidence="1 2">
    <name type="scientific">Medicago truncatula</name>
    <name type="common">Barrel medic</name>
    <name type="synonym">Medicago tribuloides</name>
    <dbReference type="NCBI Taxonomy" id="3880"/>
    <lineage>
        <taxon>Eukaryota</taxon>
        <taxon>Viridiplantae</taxon>
        <taxon>Streptophyta</taxon>
        <taxon>Embryophyta</taxon>
        <taxon>Tracheophyta</taxon>
        <taxon>Spermatophyta</taxon>
        <taxon>Magnoliopsida</taxon>
        <taxon>eudicotyledons</taxon>
        <taxon>Gunneridae</taxon>
        <taxon>Pentapetalae</taxon>
        <taxon>rosids</taxon>
        <taxon>fabids</taxon>
        <taxon>Fabales</taxon>
        <taxon>Fabaceae</taxon>
        <taxon>Papilionoideae</taxon>
        <taxon>50 kb inversion clade</taxon>
        <taxon>NPAAA clade</taxon>
        <taxon>Hologalegina</taxon>
        <taxon>IRL clade</taxon>
        <taxon>Trifolieae</taxon>
        <taxon>Medicago</taxon>
    </lineage>
</organism>
<reference evidence="2" key="1">
    <citation type="journal article" date="2018" name="Nat. Plants">
        <title>Whole-genome landscape of Medicago truncatula symbiotic genes.</title>
        <authorList>
            <person name="Pecrix Y."/>
            <person name="Staton S.E."/>
            <person name="Sallet E."/>
            <person name="Lelandais-Briere C."/>
            <person name="Moreau S."/>
            <person name="Carrere S."/>
            <person name="Blein T."/>
            <person name="Jardinaud M.F."/>
            <person name="Latrasse D."/>
            <person name="Zouine M."/>
            <person name="Zahm M."/>
            <person name="Kreplak J."/>
            <person name="Mayjonade B."/>
            <person name="Satge C."/>
            <person name="Perez M."/>
            <person name="Cauet S."/>
            <person name="Marande W."/>
            <person name="Chantry-Darmon C."/>
            <person name="Lopez-Roques C."/>
            <person name="Bouchez O."/>
            <person name="Berard A."/>
            <person name="Debelle F."/>
            <person name="Munos S."/>
            <person name="Bendahmane A."/>
            <person name="Berges H."/>
            <person name="Niebel A."/>
            <person name="Buitink J."/>
            <person name="Frugier F."/>
            <person name="Benhamed M."/>
            <person name="Crespi M."/>
            <person name="Gouzy J."/>
            <person name="Gamas P."/>
        </authorList>
    </citation>
    <scope>NUCLEOTIDE SEQUENCE [LARGE SCALE GENOMIC DNA]</scope>
    <source>
        <strain evidence="2">cv. Jemalong A17</strain>
    </source>
</reference>
<proteinExistence type="predicted"/>
<accession>A0A396I7N1</accession>
<sequence length="47" mass="5251">MKSTSKKLNFETKTQVQLKQEFLASAVEKTQVQPLISQVAGTLPNYP</sequence>
<gene>
    <name evidence="1" type="ORF">MtrunA17_Chr4g0038721</name>
</gene>
<name>A0A396I7N1_MEDTR</name>
<dbReference type="Proteomes" id="UP000265566">
    <property type="component" value="Chromosome 4"/>
</dbReference>